<accession>A0A4Y7PPH0</accession>
<name>A0A4Y7PPH0_9AGAM</name>
<sequence>MHLEGRIITLQQKCKLLAFEDGVERLPDEILACIFEFGHQATDNNKFSFDMSHVCHHFREVALGASRLWARFHPDMIHQEQLSASWNLKFKKIDIEVFMSSHGEYSTPLINKLNIGSLTLQINILVNGPIFAWMGSYLWMIPSKKLRLCFPDLEASNIIVDSTRTSLVHMRRGIR</sequence>
<organism evidence="1 2">
    <name type="scientific">Rickenella mellea</name>
    <dbReference type="NCBI Taxonomy" id="50990"/>
    <lineage>
        <taxon>Eukaryota</taxon>
        <taxon>Fungi</taxon>
        <taxon>Dikarya</taxon>
        <taxon>Basidiomycota</taxon>
        <taxon>Agaricomycotina</taxon>
        <taxon>Agaricomycetes</taxon>
        <taxon>Hymenochaetales</taxon>
        <taxon>Rickenellaceae</taxon>
        <taxon>Rickenella</taxon>
    </lineage>
</organism>
<dbReference type="EMBL" id="ML170232">
    <property type="protein sequence ID" value="TDL16926.1"/>
    <property type="molecule type" value="Genomic_DNA"/>
</dbReference>
<dbReference type="Proteomes" id="UP000294933">
    <property type="component" value="Unassembled WGS sequence"/>
</dbReference>
<keyword evidence="2" id="KW-1185">Reference proteome</keyword>
<dbReference type="VEuPathDB" id="FungiDB:BD410DRAFT_588813"/>
<reference evidence="1 2" key="1">
    <citation type="submission" date="2018-06" db="EMBL/GenBank/DDBJ databases">
        <title>A transcriptomic atlas of mushroom development highlights an independent origin of complex multicellularity.</title>
        <authorList>
            <consortium name="DOE Joint Genome Institute"/>
            <person name="Krizsan K."/>
            <person name="Almasi E."/>
            <person name="Merenyi Z."/>
            <person name="Sahu N."/>
            <person name="Viragh M."/>
            <person name="Koszo T."/>
            <person name="Mondo S."/>
            <person name="Kiss B."/>
            <person name="Balint B."/>
            <person name="Kues U."/>
            <person name="Barry K."/>
            <person name="Hegedus J.C."/>
            <person name="Henrissat B."/>
            <person name="Johnson J."/>
            <person name="Lipzen A."/>
            <person name="Ohm R."/>
            <person name="Nagy I."/>
            <person name="Pangilinan J."/>
            <person name="Yan J."/>
            <person name="Xiong Y."/>
            <person name="Grigoriev I.V."/>
            <person name="Hibbett D.S."/>
            <person name="Nagy L.G."/>
        </authorList>
    </citation>
    <scope>NUCLEOTIDE SEQUENCE [LARGE SCALE GENOMIC DNA]</scope>
    <source>
        <strain evidence="1 2">SZMC22713</strain>
    </source>
</reference>
<evidence type="ECO:0000313" key="1">
    <source>
        <dbReference type="EMBL" id="TDL16926.1"/>
    </source>
</evidence>
<proteinExistence type="predicted"/>
<dbReference type="AlphaFoldDB" id="A0A4Y7PPH0"/>
<gene>
    <name evidence="1" type="ORF">BD410DRAFT_588813</name>
</gene>
<protein>
    <submittedName>
        <fullName evidence="1">Uncharacterized protein</fullName>
    </submittedName>
</protein>
<dbReference type="OrthoDB" id="3229088at2759"/>
<evidence type="ECO:0000313" key="2">
    <source>
        <dbReference type="Proteomes" id="UP000294933"/>
    </source>
</evidence>
<dbReference type="Gene3D" id="1.20.1280.50">
    <property type="match status" value="1"/>
</dbReference>